<dbReference type="AlphaFoldDB" id="A0A392T7V0"/>
<reference evidence="2 3" key="1">
    <citation type="journal article" date="2018" name="Front. Plant Sci.">
        <title>Red Clover (Trifolium pratense) and Zigzag Clover (T. medium) - A Picture of Genomic Similarities and Differences.</title>
        <authorList>
            <person name="Dluhosova J."/>
            <person name="Istvanek J."/>
            <person name="Nedelnik J."/>
            <person name="Repkova J."/>
        </authorList>
    </citation>
    <scope>NUCLEOTIDE SEQUENCE [LARGE SCALE GENOMIC DNA]</scope>
    <source>
        <strain evidence="3">cv. 10/8</strain>
        <tissue evidence="2">Leaf</tissue>
    </source>
</reference>
<protein>
    <submittedName>
        <fullName evidence="2">Uncharacterized protein</fullName>
    </submittedName>
</protein>
<comment type="caution">
    <text evidence="2">The sequence shown here is derived from an EMBL/GenBank/DDBJ whole genome shotgun (WGS) entry which is preliminary data.</text>
</comment>
<dbReference type="Proteomes" id="UP000265520">
    <property type="component" value="Unassembled WGS sequence"/>
</dbReference>
<keyword evidence="3" id="KW-1185">Reference proteome</keyword>
<feature type="compositionally biased region" description="Gly residues" evidence="1">
    <location>
        <begin position="23"/>
        <end position="32"/>
    </location>
</feature>
<dbReference type="EMBL" id="LXQA010524587">
    <property type="protein sequence ID" value="MCI57171.1"/>
    <property type="molecule type" value="Genomic_DNA"/>
</dbReference>
<organism evidence="2 3">
    <name type="scientific">Trifolium medium</name>
    <dbReference type="NCBI Taxonomy" id="97028"/>
    <lineage>
        <taxon>Eukaryota</taxon>
        <taxon>Viridiplantae</taxon>
        <taxon>Streptophyta</taxon>
        <taxon>Embryophyta</taxon>
        <taxon>Tracheophyta</taxon>
        <taxon>Spermatophyta</taxon>
        <taxon>Magnoliopsida</taxon>
        <taxon>eudicotyledons</taxon>
        <taxon>Gunneridae</taxon>
        <taxon>Pentapetalae</taxon>
        <taxon>rosids</taxon>
        <taxon>fabids</taxon>
        <taxon>Fabales</taxon>
        <taxon>Fabaceae</taxon>
        <taxon>Papilionoideae</taxon>
        <taxon>50 kb inversion clade</taxon>
        <taxon>NPAAA clade</taxon>
        <taxon>Hologalegina</taxon>
        <taxon>IRL clade</taxon>
        <taxon>Trifolieae</taxon>
        <taxon>Trifolium</taxon>
    </lineage>
</organism>
<feature type="non-terminal residue" evidence="2">
    <location>
        <position position="63"/>
    </location>
</feature>
<feature type="compositionally biased region" description="Gly residues" evidence="1">
    <location>
        <begin position="39"/>
        <end position="57"/>
    </location>
</feature>
<sequence length="63" mass="6226">MKTVAISVSTEISHGFRLRGIGGGVAGQSGVGGERRDIGGGGQRWWEGGGADGVGGGGERRDG</sequence>
<evidence type="ECO:0000313" key="2">
    <source>
        <dbReference type="EMBL" id="MCI57171.1"/>
    </source>
</evidence>
<accession>A0A392T7V0</accession>
<evidence type="ECO:0000313" key="3">
    <source>
        <dbReference type="Proteomes" id="UP000265520"/>
    </source>
</evidence>
<name>A0A392T7V0_9FABA</name>
<evidence type="ECO:0000256" key="1">
    <source>
        <dbReference type="SAM" id="MobiDB-lite"/>
    </source>
</evidence>
<feature type="region of interest" description="Disordered" evidence="1">
    <location>
        <begin position="23"/>
        <end position="63"/>
    </location>
</feature>
<proteinExistence type="predicted"/>